<dbReference type="HOGENOM" id="CLU_2642081_0_0_1"/>
<dbReference type="Gramene" id="OB09G13270.1">
    <property type="protein sequence ID" value="OB09G13270.1"/>
    <property type="gene ID" value="OB09G13270"/>
</dbReference>
<reference evidence="2" key="1">
    <citation type="journal article" date="2013" name="Nat. Commun.">
        <title>Whole-genome sequencing of Oryza brachyantha reveals mechanisms underlying Oryza genome evolution.</title>
        <authorList>
            <person name="Chen J."/>
            <person name="Huang Q."/>
            <person name="Gao D."/>
            <person name="Wang J."/>
            <person name="Lang Y."/>
            <person name="Liu T."/>
            <person name="Li B."/>
            <person name="Bai Z."/>
            <person name="Luis Goicoechea J."/>
            <person name="Liang C."/>
            <person name="Chen C."/>
            <person name="Zhang W."/>
            <person name="Sun S."/>
            <person name="Liao Y."/>
            <person name="Zhang X."/>
            <person name="Yang L."/>
            <person name="Song C."/>
            <person name="Wang M."/>
            <person name="Shi J."/>
            <person name="Liu G."/>
            <person name="Liu J."/>
            <person name="Zhou H."/>
            <person name="Zhou W."/>
            <person name="Yu Q."/>
            <person name="An N."/>
            <person name="Chen Y."/>
            <person name="Cai Q."/>
            <person name="Wang B."/>
            <person name="Liu B."/>
            <person name="Min J."/>
            <person name="Huang Y."/>
            <person name="Wu H."/>
            <person name="Li Z."/>
            <person name="Zhang Y."/>
            <person name="Yin Y."/>
            <person name="Song W."/>
            <person name="Jiang J."/>
            <person name="Jackson S.A."/>
            <person name="Wing R.A."/>
            <person name="Wang J."/>
            <person name="Chen M."/>
        </authorList>
    </citation>
    <scope>NUCLEOTIDE SEQUENCE [LARGE SCALE GENOMIC DNA]</scope>
    <source>
        <strain evidence="2">cv. IRGC 101232</strain>
    </source>
</reference>
<sequence>MARYMGGQTTRCHAIIVVSLAVMIIMAFGMIMVTIFTISIITVLVRKPHDMSRYITTNFSDFFFQFFSEILNSQDIS</sequence>
<dbReference type="AlphaFoldDB" id="J3MWE8"/>
<evidence type="ECO:0000256" key="1">
    <source>
        <dbReference type="SAM" id="Phobius"/>
    </source>
</evidence>
<evidence type="ECO:0000313" key="2">
    <source>
        <dbReference type="EnsemblPlants" id="OB09G13270.1"/>
    </source>
</evidence>
<name>J3MWE8_ORYBR</name>
<accession>J3MWE8</accession>
<dbReference type="Proteomes" id="UP000006038">
    <property type="component" value="Chromosome 9"/>
</dbReference>
<dbReference type="EnsemblPlants" id="OB09G13270.1">
    <property type="protein sequence ID" value="OB09G13270.1"/>
    <property type="gene ID" value="OB09G13270"/>
</dbReference>
<keyword evidence="1" id="KW-0812">Transmembrane</keyword>
<keyword evidence="1" id="KW-0472">Membrane</keyword>
<keyword evidence="3" id="KW-1185">Reference proteome</keyword>
<evidence type="ECO:0000313" key="3">
    <source>
        <dbReference type="Proteomes" id="UP000006038"/>
    </source>
</evidence>
<organism evidence="2">
    <name type="scientific">Oryza brachyantha</name>
    <name type="common">malo sina</name>
    <dbReference type="NCBI Taxonomy" id="4533"/>
    <lineage>
        <taxon>Eukaryota</taxon>
        <taxon>Viridiplantae</taxon>
        <taxon>Streptophyta</taxon>
        <taxon>Embryophyta</taxon>
        <taxon>Tracheophyta</taxon>
        <taxon>Spermatophyta</taxon>
        <taxon>Magnoliopsida</taxon>
        <taxon>Liliopsida</taxon>
        <taxon>Poales</taxon>
        <taxon>Poaceae</taxon>
        <taxon>BOP clade</taxon>
        <taxon>Oryzoideae</taxon>
        <taxon>Oryzeae</taxon>
        <taxon>Oryzinae</taxon>
        <taxon>Oryza</taxon>
    </lineage>
</organism>
<proteinExistence type="predicted"/>
<reference evidence="2" key="2">
    <citation type="submission" date="2013-04" db="UniProtKB">
        <authorList>
            <consortium name="EnsemblPlants"/>
        </authorList>
    </citation>
    <scope>IDENTIFICATION</scope>
</reference>
<keyword evidence="1" id="KW-1133">Transmembrane helix</keyword>
<protein>
    <submittedName>
        <fullName evidence="2">Uncharacterized protein</fullName>
    </submittedName>
</protein>
<feature type="transmembrane region" description="Helical" evidence="1">
    <location>
        <begin position="14"/>
        <end position="45"/>
    </location>
</feature>